<feature type="transmembrane region" description="Helical" evidence="1">
    <location>
        <begin position="125"/>
        <end position="147"/>
    </location>
</feature>
<accession>A0A521F432</accession>
<keyword evidence="1" id="KW-0472">Membrane</keyword>
<dbReference type="RefSeq" id="WP_142715913.1">
    <property type="nucleotide sequence ID" value="NZ_FXTH01000023.1"/>
</dbReference>
<evidence type="ECO:0000313" key="2">
    <source>
        <dbReference type="EMBL" id="SMO90957.1"/>
    </source>
</evidence>
<reference evidence="2 3" key="1">
    <citation type="submission" date="2017-05" db="EMBL/GenBank/DDBJ databases">
        <authorList>
            <person name="Varghese N."/>
            <person name="Submissions S."/>
        </authorList>
    </citation>
    <scope>NUCLEOTIDE SEQUENCE [LARGE SCALE GENOMIC DNA]</scope>
    <source>
        <strain evidence="2 3">DSM 21194</strain>
    </source>
</reference>
<keyword evidence="1" id="KW-0812">Transmembrane</keyword>
<protein>
    <submittedName>
        <fullName evidence="2">Uncharacterized membrane protein</fullName>
    </submittedName>
</protein>
<dbReference type="Proteomes" id="UP000317593">
    <property type="component" value="Unassembled WGS sequence"/>
</dbReference>
<keyword evidence="3" id="KW-1185">Reference proteome</keyword>
<dbReference type="AlphaFoldDB" id="A0A521F432"/>
<dbReference type="EMBL" id="FXTH01000023">
    <property type="protein sequence ID" value="SMO90957.1"/>
    <property type="molecule type" value="Genomic_DNA"/>
</dbReference>
<dbReference type="OrthoDB" id="9810176at2"/>
<organism evidence="2 3">
    <name type="scientific">Fodinibius sediminis</name>
    <dbReference type="NCBI Taxonomy" id="1214077"/>
    <lineage>
        <taxon>Bacteria</taxon>
        <taxon>Pseudomonadati</taxon>
        <taxon>Balneolota</taxon>
        <taxon>Balneolia</taxon>
        <taxon>Balneolales</taxon>
        <taxon>Balneolaceae</taxon>
        <taxon>Fodinibius</taxon>
    </lineage>
</organism>
<evidence type="ECO:0000256" key="1">
    <source>
        <dbReference type="SAM" id="Phobius"/>
    </source>
</evidence>
<dbReference type="InterPro" id="IPR019206">
    <property type="entry name" value="DUF2085_TM"/>
</dbReference>
<feature type="transmembrane region" description="Helical" evidence="1">
    <location>
        <begin position="9"/>
        <end position="29"/>
    </location>
</feature>
<dbReference type="Pfam" id="PF09858">
    <property type="entry name" value="DUF2085"/>
    <property type="match status" value="1"/>
</dbReference>
<gene>
    <name evidence="2" type="ORF">SAMN06265218_1235</name>
</gene>
<sequence length="166" mass="18467">MEYRNGKLYLLALVLIMGVVISALGGGAFGQQEFWLMQWQHQAFMPLCHQIPERSFWIAGQPMAVCSRCLGIYTGFALGWLLLPVIDCQRVFHGLVAKRLLGIMLLVNAADVLGDFIGFWENTLISRWGLGFALGMTATRLFSGVFFNRKIKSTGDLYGRITSSGV</sequence>
<evidence type="ECO:0000313" key="3">
    <source>
        <dbReference type="Proteomes" id="UP000317593"/>
    </source>
</evidence>
<keyword evidence="1" id="KW-1133">Transmembrane helix</keyword>
<proteinExistence type="predicted"/>
<feature type="transmembrane region" description="Helical" evidence="1">
    <location>
        <begin position="100"/>
        <end position="119"/>
    </location>
</feature>
<name>A0A521F432_9BACT</name>
<feature type="transmembrane region" description="Helical" evidence="1">
    <location>
        <begin position="70"/>
        <end position="88"/>
    </location>
</feature>